<feature type="domain" description="Glycosyl hydrolase family 13 catalytic" evidence="14">
    <location>
        <begin position="43"/>
        <end position="388"/>
    </location>
</feature>
<dbReference type="InterPro" id="IPR017853">
    <property type="entry name" value="GH"/>
</dbReference>
<comment type="cofactor">
    <cofactor evidence="2">
        <name>Ca(2+)</name>
        <dbReference type="ChEBI" id="CHEBI:29108"/>
    </cofactor>
</comment>
<keyword evidence="9 12" id="KW-0119">Carbohydrate metabolism</keyword>
<dbReference type="EMBL" id="SRIB01000003">
    <property type="protein sequence ID" value="TFZ41130.1"/>
    <property type="molecule type" value="Genomic_DNA"/>
</dbReference>
<dbReference type="EC" id="3.2.1.1" evidence="4 12"/>
<dbReference type="PROSITE" id="PS51257">
    <property type="entry name" value="PROKAR_LIPOPROTEIN"/>
    <property type="match status" value="1"/>
</dbReference>
<evidence type="ECO:0000256" key="3">
    <source>
        <dbReference type="ARBA" id="ARBA00008061"/>
    </source>
</evidence>
<name>A0A4Z0D8F9_9FIRM</name>
<dbReference type="GO" id="GO:0005509">
    <property type="term" value="F:calcium ion binding"/>
    <property type="evidence" value="ECO:0007669"/>
    <property type="project" value="InterPro"/>
</dbReference>
<dbReference type="InterPro" id="IPR013780">
    <property type="entry name" value="Glyco_hydro_b"/>
</dbReference>
<dbReference type="PANTHER" id="PTHR10357">
    <property type="entry name" value="ALPHA-AMYLASE FAMILY MEMBER"/>
    <property type="match status" value="1"/>
</dbReference>
<sequence>MKKKFIIYFILLSLVLTSCTYDHSDETTVIENGDDLSNELIYFIMTDRFYDADQSNNYDVDKTDLKKRHGGDLKGVIEKLDYIKSLGATAIWLTPVMENGKDGYHGYWINDFYKVDPYLGTMDDLKLLVDEAHKRDMKVILDYVVNHVGYDSPWLNDENYKDWFNENQEIFNWNDQTQVEKGWLMGLPDLNFDNPEVVDFFLENSLWWIEETGIDGYRLDTVKHVPKEFWVKFTSNILENYPDFYFLGEVWSENIHYIKQYEDTGITGFTNYPLYKAITTTFNEYGKSSKLKNAIKADLEVFNNSKNALFIDNHDNPRFISKHRNFADEYYKQALTFIMTYPQIPVIYYGTEIGMEGKEDPLNRTDMEWEKTENSSKLEYFKFLSELRNREVIMSGEFLLLETDDDCIAYQYLDGKDSIIIVMNLKNIEKNIQLKVNGDFIKLHEYGDNNDEAKISNGNININLLPLEIKIFSISKF</sequence>
<dbReference type="Gene3D" id="2.60.40.1180">
    <property type="entry name" value="Golgi alpha-mannosidase II"/>
    <property type="match status" value="1"/>
</dbReference>
<reference evidence="15 16" key="1">
    <citation type="submission" date="2019-03" db="EMBL/GenBank/DDBJ databases">
        <title>Draft genome sequence data and analysis of a Fermenting Bacterium, Soehngenia longevitae strain 1933PT, isolated from petroleum reservoir in Azerbaijan.</title>
        <authorList>
            <person name="Grouzdev D.S."/>
            <person name="Bidzhieva S.K."/>
            <person name="Sokolova D.S."/>
            <person name="Tourova T.P."/>
            <person name="Poltaraus A.B."/>
            <person name="Nazina T.N."/>
        </authorList>
    </citation>
    <scope>NUCLEOTIDE SEQUENCE [LARGE SCALE GENOMIC DNA]</scope>
    <source>
        <strain evidence="15 16">1933P</strain>
    </source>
</reference>
<dbReference type="Gene3D" id="3.20.20.80">
    <property type="entry name" value="Glycosidases"/>
    <property type="match status" value="1"/>
</dbReference>
<evidence type="ECO:0000313" key="16">
    <source>
        <dbReference type="Proteomes" id="UP000298381"/>
    </source>
</evidence>
<accession>A0A4Z0D8F9</accession>
<dbReference type="SUPFAM" id="SSF51011">
    <property type="entry name" value="Glycosyl hydrolase domain"/>
    <property type="match status" value="1"/>
</dbReference>
<dbReference type="InterPro" id="IPR006047">
    <property type="entry name" value="GH13_cat_dom"/>
</dbReference>
<dbReference type="InterPro" id="IPR006046">
    <property type="entry name" value="Alpha_amylase"/>
</dbReference>
<feature type="chain" id="PRO_5021343924" description="Alpha-amylase" evidence="13">
    <location>
        <begin position="25"/>
        <end position="477"/>
    </location>
</feature>
<dbReference type="InterPro" id="IPR013777">
    <property type="entry name" value="A-amylase-like"/>
</dbReference>
<dbReference type="OrthoDB" id="9805159at2"/>
<evidence type="ECO:0000313" key="15">
    <source>
        <dbReference type="EMBL" id="TFZ41130.1"/>
    </source>
</evidence>
<evidence type="ECO:0000256" key="1">
    <source>
        <dbReference type="ARBA" id="ARBA00000548"/>
    </source>
</evidence>
<keyword evidence="15" id="KW-0456">Lyase</keyword>
<keyword evidence="5" id="KW-0479">Metal-binding</keyword>
<dbReference type="AlphaFoldDB" id="A0A4Z0D8F9"/>
<keyword evidence="7 12" id="KW-0378">Hydrolase</keyword>
<dbReference type="SUPFAM" id="SSF51445">
    <property type="entry name" value="(Trans)glycosidases"/>
    <property type="match status" value="1"/>
</dbReference>
<evidence type="ECO:0000256" key="11">
    <source>
        <dbReference type="RuleBase" id="RU003615"/>
    </source>
</evidence>
<evidence type="ECO:0000256" key="7">
    <source>
        <dbReference type="ARBA" id="ARBA00022801"/>
    </source>
</evidence>
<keyword evidence="8" id="KW-0106">Calcium</keyword>
<evidence type="ECO:0000256" key="9">
    <source>
        <dbReference type="ARBA" id="ARBA00023277"/>
    </source>
</evidence>
<comment type="caution">
    <text evidence="15">The sequence shown here is derived from an EMBL/GenBank/DDBJ whole genome shotgun (WGS) entry which is preliminary data.</text>
</comment>
<evidence type="ECO:0000256" key="5">
    <source>
        <dbReference type="ARBA" id="ARBA00022723"/>
    </source>
</evidence>
<dbReference type="SMART" id="SM00642">
    <property type="entry name" value="Aamy"/>
    <property type="match status" value="1"/>
</dbReference>
<keyword evidence="10 12" id="KW-0326">Glycosidase</keyword>
<dbReference type="Pfam" id="PF00128">
    <property type="entry name" value="Alpha-amylase"/>
    <property type="match status" value="1"/>
</dbReference>
<evidence type="ECO:0000256" key="4">
    <source>
        <dbReference type="ARBA" id="ARBA00012595"/>
    </source>
</evidence>
<evidence type="ECO:0000259" key="14">
    <source>
        <dbReference type="SMART" id="SM00642"/>
    </source>
</evidence>
<evidence type="ECO:0000256" key="10">
    <source>
        <dbReference type="ARBA" id="ARBA00023295"/>
    </source>
</evidence>
<comment type="similarity">
    <text evidence="3 11">Belongs to the glycosyl hydrolase 13 family.</text>
</comment>
<evidence type="ECO:0000256" key="13">
    <source>
        <dbReference type="SAM" id="SignalP"/>
    </source>
</evidence>
<dbReference type="GO" id="GO:0016829">
    <property type="term" value="F:lyase activity"/>
    <property type="evidence" value="ECO:0007669"/>
    <property type="project" value="UniProtKB-KW"/>
</dbReference>
<evidence type="ECO:0000256" key="12">
    <source>
        <dbReference type="RuleBase" id="RU361134"/>
    </source>
</evidence>
<organism evidence="15 16">
    <name type="scientific">Soehngenia longivitae</name>
    <dbReference type="NCBI Taxonomy" id="2562294"/>
    <lineage>
        <taxon>Bacteria</taxon>
        <taxon>Bacillati</taxon>
        <taxon>Bacillota</taxon>
        <taxon>Tissierellia</taxon>
        <taxon>Tissierellales</taxon>
        <taxon>Tissierellaceae</taxon>
        <taxon>Soehngenia</taxon>
    </lineage>
</organism>
<evidence type="ECO:0000256" key="6">
    <source>
        <dbReference type="ARBA" id="ARBA00022729"/>
    </source>
</evidence>
<dbReference type="PANTHER" id="PTHR10357:SF215">
    <property type="entry name" value="ALPHA-AMYLASE 1"/>
    <property type="match status" value="1"/>
</dbReference>
<dbReference type="Proteomes" id="UP000298381">
    <property type="component" value="Unassembled WGS sequence"/>
</dbReference>
<dbReference type="GO" id="GO:0004556">
    <property type="term" value="F:alpha-amylase activity"/>
    <property type="evidence" value="ECO:0007669"/>
    <property type="project" value="UniProtKB-UniRule"/>
</dbReference>
<dbReference type="GO" id="GO:0005975">
    <property type="term" value="P:carbohydrate metabolic process"/>
    <property type="evidence" value="ECO:0007669"/>
    <property type="project" value="InterPro"/>
</dbReference>
<dbReference type="PIRSF" id="PIRSF001024">
    <property type="entry name" value="Alph-amyl_fung"/>
    <property type="match status" value="1"/>
</dbReference>
<dbReference type="RefSeq" id="WP_135270611.1">
    <property type="nucleotide sequence ID" value="NZ_SRIB01000003.1"/>
</dbReference>
<keyword evidence="16" id="KW-1185">Reference proteome</keyword>
<proteinExistence type="inferred from homology"/>
<feature type="signal peptide" evidence="13">
    <location>
        <begin position="1"/>
        <end position="24"/>
    </location>
</feature>
<protein>
    <recommendedName>
        <fullName evidence="4 12">Alpha-amylase</fullName>
        <ecNumber evidence="4 12">3.2.1.1</ecNumber>
    </recommendedName>
</protein>
<keyword evidence="6 13" id="KW-0732">Signal</keyword>
<dbReference type="PRINTS" id="PR00110">
    <property type="entry name" value="ALPHAAMYLASE"/>
</dbReference>
<evidence type="ECO:0000256" key="8">
    <source>
        <dbReference type="ARBA" id="ARBA00022837"/>
    </source>
</evidence>
<evidence type="ECO:0000256" key="2">
    <source>
        <dbReference type="ARBA" id="ARBA00001913"/>
    </source>
</evidence>
<comment type="catalytic activity">
    <reaction evidence="1 12">
        <text>Endohydrolysis of (1-&gt;4)-alpha-D-glucosidic linkages in polysaccharides containing three or more (1-&gt;4)-alpha-linked D-glucose units.</text>
        <dbReference type="EC" id="3.2.1.1"/>
    </reaction>
</comment>
<gene>
    <name evidence="15" type="ORF">E4100_03260</name>
</gene>